<evidence type="ECO:0000256" key="2">
    <source>
        <dbReference type="ARBA" id="ARBA00006739"/>
    </source>
</evidence>
<proteinExistence type="inferred from homology"/>
<sequence>MNRSDFSGPSISILIRVFNSQKTLPLVLGKLTGKLPSSRIICVDSGSSDNTLSIIGGFGCRLVKLKGPFSYSRALNVGFEVADTDWVICLSSHCIPVSDEYVGNYARTFSRAESSVTCVAGAASMLKKIVPCADEELVVHGDGMELFLGLYSGNSNCAYRRSAWQQRRFDESLNYGEDWHWCVDAVGRGEKLIFSGSVPVAYRHTGGVWCCFMKGFTGGREDMIVPKSIPRRSVHVDVPKSVYSTRIALWAGARAGRFWGTMLNRFSCRS</sequence>
<dbReference type="InterPro" id="IPR001173">
    <property type="entry name" value="Glyco_trans_2-like"/>
</dbReference>
<comment type="cofactor">
    <cofactor evidence="1">
        <name>Mg(2+)</name>
        <dbReference type="ChEBI" id="CHEBI:18420"/>
    </cofactor>
</comment>
<dbReference type="InterPro" id="IPR050256">
    <property type="entry name" value="Glycosyltransferase_2"/>
</dbReference>
<dbReference type="RefSeq" id="WP_144229297.1">
    <property type="nucleotide sequence ID" value="NZ_CBCRVV010000045.1"/>
</dbReference>
<dbReference type="SUPFAM" id="SSF53448">
    <property type="entry name" value="Nucleotide-diphospho-sugar transferases"/>
    <property type="match status" value="1"/>
</dbReference>
<comment type="similarity">
    <text evidence="2">Belongs to the glycosyltransferase 2 family.</text>
</comment>
<dbReference type="OrthoDB" id="182041at2"/>
<evidence type="ECO:0000313" key="8">
    <source>
        <dbReference type="Proteomes" id="UP000315648"/>
    </source>
</evidence>
<organism evidence="7 8">
    <name type="scientific">Rariglobus hedericola</name>
    <dbReference type="NCBI Taxonomy" id="2597822"/>
    <lineage>
        <taxon>Bacteria</taxon>
        <taxon>Pseudomonadati</taxon>
        <taxon>Verrucomicrobiota</taxon>
        <taxon>Opitutia</taxon>
        <taxon>Opitutales</taxon>
        <taxon>Opitutaceae</taxon>
        <taxon>Rariglobus</taxon>
    </lineage>
</organism>
<protein>
    <submittedName>
        <fullName evidence="7">Glycosyltransferase family 2 protein</fullName>
    </submittedName>
</protein>
<comment type="caution">
    <text evidence="7">The sequence shown here is derived from an EMBL/GenBank/DDBJ whole genome shotgun (WGS) entry which is preliminary data.</text>
</comment>
<dbReference type="GO" id="GO:0016757">
    <property type="term" value="F:glycosyltransferase activity"/>
    <property type="evidence" value="ECO:0007669"/>
    <property type="project" value="UniProtKB-KW"/>
</dbReference>
<keyword evidence="8" id="KW-1185">Reference proteome</keyword>
<evidence type="ECO:0000256" key="5">
    <source>
        <dbReference type="ARBA" id="ARBA00022842"/>
    </source>
</evidence>
<keyword evidence="3" id="KW-0328">Glycosyltransferase</keyword>
<keyword evidence="4 7" id="KW-0808">Transferase</keyword>
<evidence type="ECO:0000259" key="6">
    <source>
        <dbReference type="Pfam" id="PF00535"/>
    </source>
</evidence>
<dbReference type="EMBL" id="VMBG01000001">
    <property type="protein sequence ID" value="TSJ78955.1"/>
    <property type="molecule type" value="Genomic_DNA"/>
</dbReference>
<feature type="domain" description="Glycosyltransferase 2-like" evidence="6">
    <location>
        <begin position="12"/>
        <end position="119"/>
    </location>
</feature>
<dbReference type="AlphaFoldDB" id="A0A556QQP2"/>
<dbReference type="Proteomes" id="UP000315648">
    <property type="component" value="Unassembled WGS sequence"/>
</dbReference>
<name>A0A556QQP2_9BACT</name>
<evidence type="ECO:0000256" key="3">
    <source>
        <dbReference type="ARBA" id="ARBA00022676"/>
    </source>
</evidence>
<dbReference type="PANTHER" id="PTHR48090">
    <property type="entry name" value="UNDECAPRENYL-PHOSPHATE 4-DEOXY-4-FORMAMIDO-L-ARABINOSE TRANSFERASE-RELATED"/>
    <property type="match status" value="1"/>
</dbReference>
<keyword evidence="5" id="KW-0460">Magnesium</keyword>
<dbReference type="PANTHER" id="PTHR48090:SF10">
    <property type="entry name" value="GLUCOSYL-3-PHOSPHOGLYCERATE SYNTHASE"/>
    <property type="match status" value="1"/>
</dbReference>
<dbReference type="Pfam" id="PF00535">
    <property type="entry name" value="Glycos_transf_2"/>
    <property type="match status" value="1"/>
</dbReference>
<dbReference type="Gene3D" id="3.90.550.10">
    <property type="entry name" value="Spore Coat Polysaccharide Biosynthesis Protein SpsA, Chain A"/>
    <property type="match status" value="1"/>
</dbReference>
<evidence type="ECO:0000256" key="4">
    <source>
        <dbReference type="ARBA" id="ARBA00022679"/>
    </source>
</evidence>
<accession>A0A556QQP2</accession>
<evidence type="ECO:0000256" key="1">
    <source>
        <dbReference type="ARBA" id="ARBA00001946"/>
    </source>
</evidence>
<gene>
    <name evidence="7" type="ORF">FPL22_06535</name>
</gene>
<evidence type="ECO:0000313" key="7">
    <source>
        <dbReference type="EMBL" id="TSJ78955.1"/>
    </source>
</evidence>
<reference evidence="7 8" key="1">
    <citation type="submission" date="2019-07" db="EMBL/GenBank/DDBJ databases">
        <title>Description of 53C-WASEF.</title>
        <authorList>
            <person name="Pitt A."/>
            <person name="Hahn M.W."/>
        </authorList>
    </citation>
    <scope>NUCLEOTIDE SEQUENCE [LARGE SCALE GENOMIC DNA]</scope>
    <source>
        <strain evidence="7 8">53C-WASEF</strain>
    </source>
</reference>
<dbReference type="InterPro" id="IPR029044">
    <property type="entry name" value="Nucleotide-diphossugar_trans"/>
</dbReference>
<dbReference type="CDD" id="cd00761">
    <property type="entry name" value="Glyco_tranf_GTA_type"/>
    <property type="match status" value="1"/>
</dbReference>